<reference evidence="2 3" key="2">
    <citation type="submission" date="2018-01" db="EMBL/GenBank/DDBJ databases">
        <title>Genomic study of Klebsiella pneumoniae.</title>
        <authorList>
            <person name="Yang Y."/>
            <person name="Bicalho R."/>
        </authorList>
    </citation>
    <scope>NUCLEOTIDE SEQUENCE [LARGE SCALE GENOMIC DNA]</scope>
    <source>
        <strain evidence="2 3">A2</strain>
    </source>
</reference>
<dbReference type="EMBL" id="PIET01000202">
    <property type="protein sequence ID" value="PLM66023.1"/>
    <property type="molecule type" value="Genomic_DNA"/>
</dbReference>
<dbReference type="Proteomes" id="UP000234661">
    <property type="component" value="Unassembled WGS sequence"/>
</dbReference>
<dbReference type="AlphaFoldDB" id="A0A2J4ZSL2"/>
<comment type="caution">
    <text evidence="2">The sequence shown here is derived from an EMBL/GenBank/DDBJ whole genome shotgun (WGS) entry which is preliminary data.</text>
</comment>
<protein>
    <submittedName>
        <fullName evidence="2">Uncharacterized protein</fullName>
    </submittedName>
</protein>
<gene>
    <name evidence="2" type="ORF">CWM85_09725</name>
</gene>
<sequence>MRQKTTHRWLFFAGDRDDEKAHRIRNIPFHCAYGAQHVRVTGVANARQQRAQPAGKNRRCPGKTDGRGH</sequence>
<feature type="region of interest" description="Disordered" evidence="1">
    <location>
        <begin position="46"/>
        <end position="69"/>
    </location>
</feature>
<name>A0A2J4ZSL2_9ENTR</name>
<evidence type="ECO:0000313" key="2">
    <source>
        <dbReference type="EMBL" id="PLM66023.1"/>
    </source>
</evidence>
<reference evidence="2 3" key="1">
    <citation type="submission" date="2017-11" db="EMBL/GenBank/DDBJ databases">
        <authorList>
            <person name="Han C.G."/>
        </authorList>
    </citation>
    <scope>NUCLEOTIDE SEQUENCE [LARGE SCALE GENOMIC DNA]</scope>
    <source>
        <strain evidence="2 3">A2</strain>
    </source>
</reference>
<evidence type="ECO:0000256" key="1">
    <source>
        <dbReference type="SAM" id="MobiDB-lite"/>
    </source>
</evidence>
<proteinExistence type="predicted"/>
<evidence type="ECO:0000313" key="3">
    <source>
        <dbReference type="Proteomes" id="UP000234661"/>
    </source>
</evidence>
<accession>A0A2J4ZSL2</accession>
<organism evidence="2 3">
    <name type="scientific">Klebsiella michiganensis</name>
    <dbReference type="NCBI Taxonomy" id="1134687"/>
    <lineage>
        <taxon>Bacteria</taxon>
        <taxon>Pseudomonadati</taxon>
        <taxon>Pseudomonadota</taxon>
        <taxon>Gammaproteobacteria</taxon>
        <taxon>Enterobacterales</taxon>
        <taxon>Enterobacteriaceae</taxon>
        <taxon>Klebsiella/Raoultella group</taxon>
        <taxon>Klebsiella</taxon>
    </lineage>
</organism>